<keyword evidence="4 6" id="KW-0472">Membrane</keyword>
<feature type="transmembrane region" description="Helical" evidence="6">
    <location>
        <begin position="51"/>
        <end position="71"/>
    </location>
</feature>
<feature type="transmembrane region" description="Helical" evidence="6">
    <location>
        <begin position="127"/>
        <end position="149"/>
    </location>
</feature>
<dbReference type="AlphaFoldDB" id="A0A5N6T4V4"/>
<keyword evidence="9" id="KW-1185">Reference proteome</keyword>
<dbReference type="EMBL" id="ML743558">
    <property type="protein sequence ID" value="KAE8141354.1"/>
    <property type="molecule type" value="Genomic_DNA"/>
</dbReference>
<dbReference type="GO" id="GO:0016020">
    <property type="term" value="C:membrane"/>
    <property type="evidence" value="ECO:0007669"/>
    <property type="project" value="UniProtKB-SubCell"/>
</dbReference>
<feature type="transmembrane region" description="Helical" evidence="6">
    <location>
        <begin position="12"/>
        <end position="30"/>
    </location>
</feature>
<evidence type="ECO:0000256" key="3">
    <source>
        <dbReference type="ARBA" id="ARBA00022989"/>
    </source>
</evidence>
<dbReference type="InterPro" id="IPR049326">
    <property type="entry name" value="Rhodopsin_dom_fungi"/>
</dbReference>
<name>A0A5N6T4V4_ASPPS</name>
<dbReference type="Pfam" id="PF20684">
    <property type="entry name" value="Fung_rhodopsin"/>
    <property type="match status" value="1"/>
</dbReference>
<keyword evidence="2 6" id="KW-0812">Transmembrane</keyword>
<evidence type="ECO:0000259" key="7">
    <source>
        <dbReference type="Pfam" id="PF20684"/>
    </source>
</evidence>
<accession>A0A5N6T4V4</accession>
<evidence type="ECO:0000313" key="9">
    <source>
        <dbReference type="Proteomes" id="UP000325672"/>
    </source>
</evidence>
<dbReference type="OrthoDB" id="10017208at2759"/>
<dbReference type="Proteomes" id="UP000325672">
    <property type="component" value="Unassembled WGS sequence"/>
</dbReference>
<comment type="subcellular location">
    <subcellularLocation>
        <location evidence="1">Membrane</location>
        <topology evidence="1">Multi-pass membrane protein</topology>
    </subcellularLocation>
</comment>
<organism evidence="8 9">
    <name type="scientific">Aspergillus pseudotamarii</name>
    <dbReference type="NCBI Taxonomy" id="132259"/>
    <lineage>
        <taxon>Eukaryota</taxon>
        <taxon>Fungi</taxon>
        <taxon>Dikarya</taxon>
        <taxon>Ascomycota</taxon>
        <taxon>Pezizomycotina</taxon>
        <taxon>Eurotiomycetes</taxon>
        <taxon>Eurotiomycetidae</taxon>
        <taxon>Eurotiales</taxon>
        <taxon>Aspergillaceae</taxon>
        <taxon>Aspergillus</taxon>
        <taxon>Aspergillus subgen. Circumdati</taxon>
    </lineage>
</organism>
<dbReference type="InterPro" id="IPR052337">
    <property type="entry name" value="SAT4-like"/>
</dbReference>
<feature type="domain" description="Rhodopsin" evidence="7">
    <location>
        <begin position="34"/>
        <end position="273"/>
    </location>
</feature>
<dbReference type="RefSeq" id="XP_031917417.1">
    <property type="nucleotide sequence ID" value="XM_032053619.1"/>
</dbReference>
<proteinExistence type="inferred from homology"/>
<feature type="transmembrane region" description="Helical" evidence="6">
    <location>
        <begin position="249"/>
        <end position="271"/>
    </location>
</feature>
<feature type="transmembrane region" description="Helical" evidence="6">
    <location>
        <begin position="173"/>
        <end position="196"/>
    </location>
</feature>
<evidence type="ECO:0000313" key="8">
    <source>
        <dbReference type="EMBL" id="KAE8141354.1"/>
    </source>
</evidence>
<dbReference type="PANTHER" id="PTHR33048:SF18">
    <property type="entry name" value="INTEGRAL MEMBRANE PROTEIN"/>
    <property type="match status" value="1"/>
</dbReference>
<reference evidence="8 9" key="1">
    <citation type="submission" date="2019-04" db="EMBL/GenBank/DDBJ databases">
        <title>Friends and foes A comparative genomics study of 23 Aspergillus species from section Flavi.</title>
        <authorList>
            <consortium name="DOE Joint Genome Institute"/>
            <person name="Kjaerbolling I."/>
            <person name="Vesth T."/>
            <person name="Frisvad J.C."/>
            <person name="Nybo J.L."/>
            <person name="Theobald S."/>
            <person name="Kildgaard S."/>
            <person name="Isbrandt T."/>
            <person name="Kuo A."/>
            <person name="Sato A."/>
            <person name="Lyhne E.K."/>
            <person name="Kogle M.E."/>
            <person name="Wiebenga A."/>
            <person name="Kun R.S."/>
            <person name="Lubbers R.J."/>
            <person name="Makela M.R."/>
            <person name="Barry K."/>
            <person name="Chovatia M."/>
            <person name="Clum A."/>
            <person name="Daum C."/>
            <person name="Haridas S."/>
            <person name="He G."/>
            <person name="LaButti K."/>
            <person name="Lipzen A."/>
            <person name="Mondo S."/>
            <person name="Riley R."/>
            <person name="Salamov A."/>
            <person name="Simmons B.A."/>
            <person name="Magnuson J.K."/>
            <person name="Henrissat B."/>
            <person name="Mortensen U.H."/>
            <person name="Larsen T.O."/>
            <person name="Devries R.P."/>
            <person name="Grigoriev I.V."/>
            <person name="Machida M."/>
            <person name="Baker S.E."/>
            <person name="Andersen M.R."/>
        </authorList>
    </citation>
    <scope>NUCLEOTIDE SEQUENCE [LARGE SCALE GENOMIC DNA]</scope>
    <source>
        <strain evidence="8 9">CBS 117625</strain>
    </source>
</reference>
<evidence type="ECO:0000256" key="6">
    <source>
        <dbReference type="SAM" id="Phobius"/>
    </source>
</evidence>
<protein>
    <recommendedName>
        <fullName evidence="7">Rhodopsin domain-containing protein</fullName>
    </recommendedName>
</protein>
<evidence type="ECO:0000256" key="1">
    <source>
        <dbReference type="ARBA" id="ARBA00004141"/>
    </source>
</evidence>
<keyword evidence="3 6" id="KW-1133">Transmembrane helix</keyword>
<feature type="transmembrane region" description="Helical" evidence="6">
    <location>
        <begin position="91"/>
        <end position="115"/>
    </location>
</feature>
<dbReference type="GeneID" id="43637829"/>
<evidence type="ECO:0000256" key="4">
    <source>
        <dbReference type="ARBA" id="ARBA00023136"/>
    </source>
</evidence>
<dbReference type="PANTHER" id="PTHR33048">
    <property type="entry name" value="PTH11-LIKE INTEGRAL MEMBRANE PROTEIN (AFU_ORTHOLOGUE AFUA_5G11245)"/>
    <property type="match status" value="1"/>
</dbReference>
<evidence type="ECO:0000256" key="5">
    <source>
        <dbReference type="ARBA" id="ARBA00038359"/>
    </source>
</evidence>
<comment type="similarity">
    <text evidence="5">Belongs to the SAT4 family.</text>
</comment>
<feature type="transmembrane region" description="Helical" evidence="6">
    <location>
        <begin position="208"/>
        <end position="229"/>
    </location>
</feature>
<gene>
    <name evidence="8" type="ORF">BDV38DRAFT_237721</name>
</gene>
<evidence type="ECO:0000256" key="2">
    <source>
        <dbReference type="ARBA" id="ARBA00022692"/>
    </source>
</evidence>
<sequence>MDASMSINVTPVVSVALVVVSTIFPILSLLSIILRFQARRIGRFKLGADDWWILAGWLPTFGLSLTVWIFGSITGISKYKISITSGIQRSFQCIFICSAILQVSLSVVKISILLFYKRTFSISKSQIAACIAIAIVGCWGIAFFFLILLEGDPISRPWTGKGRFRFDQVAMEFAQSATSIALNIAVLLFPLPMLWFLPMSTHRVWDLILVYVLGALCCAAAIVRLVLLHASIAKEPTDLSVVHIHSKQLVFMIVETNCSIIAACLPCYGALLRGGQSLASIIRSFLAIHGRASSPSGSSFASLHSGKHYPIHGIRDLDADTGSQVELTGPPERWSRTTTQVTIKVSGNPHQNDECRSPGIVVHTELDISTKGIEV</sequence>